<evidence type="ECO:0000256" key="2">
    <source>
        <dbReference type="SAM" id="SignalP"/>
    </source>
</evidence>
<feature type="signal peptide" evidence="2">
    <location>
        <begin position="1"/>
        <end position="27"/>
    </location>
</feature>
<feature type="region of interest" description="Disordered" evidence="1">
    <location>
        <begin position="492"/>
        <end position="511"/>
    </location>
</feature>
<dbReference type="Proteomes" id="UP001057520">
    <property type="component" value="Chromosome"/>
</dbReference>
<dbReference type="SUPFAM" id="SSF48452">
    <property type="entry name" value="TPR-like"/>
    <property type="match status" value="1"/>
</dbReference>
<protein>
    <recommendedName>
        <fullName evidence="5">DUF1570 domain-containing protein</fullName>
    </recommendedName>
</protein>
<name>A0ABY4ZXR7_9CAUL</name>
<evidence type="ECO:0008006" key="5">
    <source>
        <dbReference type="Google" id="ProtNLM"/>
    </source>
</evidence>
<keyword evidence="2" id="KW-0732">Signal</keyword>
<keyword evidence="4" id="KW-1185">Reference proteome</keyword>
<proteinExistence type="predicted"/>
<dbReference type="InterPro" id="IPR011990">
    <property type="entry name" value="TPR-like_helical_dom_sf"/>
</dbReference>
<feature type="chain" id="PRO_5046486473" description="DUF1570 domain-containing protein" evidence="2">
    <location>
        <begin position="28"/>
        <end position="511"/>
    </location>
</feature>
<evidence type="ECO:0000256" key="1">
    <source>
        <dbReference type="SAM" id="MobiDB-lite"/>
    </source>
</evidence>
<evidence type="ECO:0000313" key="4">
    <source>
        <dbReference type="Proteomes" id="UP001057520"/>
    </source>
</evidence>
<dbReference type="EMBL" id="CP096040">
    <property type="protein sequence ID" value="USQ97490.1"/>
    <property type="molecule type" value="Genomic_DNA"/>
</dbReference>
<accession>A0ABY4ZXR7</accession>
<evidence type="ECO:0000313" key="3">
    <source>
        <dbReference type="EMBL" id="USQ97490.1"/>
    </source>
</evidence>
<sequence length="511" mass="56845">MRGSMSRRRFATGVALAPLVLSGPARAEAQATGDWLHTQTPSFALYGRIGEKALVELARDLEDFAGLLRALHGVDDQADVRPLPIYVTPRQIDLRRVQPDLKANVSGFYNASIGDIFAIITVESGAERGRQVLFHEYTHHFMKQHAPAAYASWLVEGYAEYFMTARFKPDVVELGVTSPRIAWLRGAVWSPFDEILGRRALTGRRSDITAFYAQSWLLTHYMMSDPQRLARLTRYAEAVAKGGDPVALMPEAAGVPFDDLERVLKRYMAALPGRRLPRPPATALPLTVTRLPASADDLLLENQRLKMGVPSAERPEALAMIRQRAARYPGDRLAEMTLARAENDFGDRAKAQALLKHRIEADPRDVEALQTLGWSCMLQANAERARAPALLNEARDWFGKGFAVDPNNPLLLYDYAISRRGEPGYPNDNAVNVLLRAQQLAPQVARFRLAAADALMRRDRFDEAAALVEPVFNDPHAGPQAAEAKQRFEEAIARRRPAQAVEEGDKEAPER</sequence>
<reference evidence="3 4" key="1">
    <citation type="submission" date="2022-04" db="EMBL/GenBank/DDBJ databases">
        <title>Genome sequence of soybean root-associated Caulobacter segnis RL271.</title>
        <authorList>
            <person name="Longley R."/>
            <person name="Bonito G."/>
            <person name="Trigodet F."/>
            <person name="Crosson S."/>
            <person name="Fiebig A."/>
        </authorList>
    </citation>
    <scope>NUCLEOTIDE SEQUENCE [LARGE SCALE GENOMIC DNA]</scope>
    <source>
        <strain evidence="3 4">RL271</strain>
    </source>
</reference>
<organism evidence="3 4">
    <name type="scientific">Caulobacter segnis</name>
    <dbReference type="NCBI Taxonomy" id="88688"/>
    <lineage>
        <taxon>Bacteria</taxon>
        <taxon>Pseudomonadati</taxon>
        <taxon>Pseudomonadota</taxon>
        <taxon>Alphaproteobacteria</taxon>
        <taxon>Caulobacterales</taxon>
        <taxon>Caulobacteraceae</taxon>
        <taxon>Caulobacter</taxon>
    </lineage>
</organism>
<gene>
    <name evidence="3" type="ORF">MZV50_08125</name>
</gene>
<dbReference type="Gene3D" id="1.25.40.10">
    <property type="entry name" value="Tetratricopeptide repeat domain"/>
    <property type="match status" value="1"/>
</dbReference>